<dbReference type="RefSeq" id="WP_225552325.1">
    <property type="nucleotide sequence ID" value="NZ_JADEYP010000010.1"/>
</dbReference>
<sequence length="301" mass="34935">MQRLIYSIFISFFLILSCAKSKPNGVVSEDKISKVLTEVAIVDGYLNTLPSDSAKRVMPVLYGKIFKDFGLDSASFVKNLDYYFGDPNLTEKIYTVVGANLGIYDREFQIDDSIRMVKQNDSLNRVNYLQRLYSRIENLRYYNSSDTGYKNYYEYTRRVLNNTNLDLANNYFNLSPMPDLRMLDKDSIANFARNFKSPFVYIDTAMQKSIVIDQFKFNSERFLNKLRIIQPYNNIYSTPPQNINKAILLDRTVDSQDTILGRDTTSDSLPTVDSIQNVIQKPENRLRNNQMVKPVTRELPR</sequence>
<evidence type="ECO:0000313" key="3">
    <source>
        <dbReference type="Proteomes" id="UP001165302"/>
    </source>
</evidence>
<organism evidence="2 3">
    <name type="scientific">Sphingobacterium bovistauri</name>
    <dbReference type="NCBI Taxonomy" id="2781959"/>
    <lineage>
        <taxon>Bacteria</taxon>
        <taxon>Pseudomonadati</taxon>
        <taxon>Bacteroidota</taxon>
        <taxon>Sphingobacteriia</taxon>
        <taxon>Sphingobacteriales</taxon>
        <taxon>Sphingobacteriaceae</taxon>
        <taxon>Sphingobacterium</taxon>
    </lineage>
</organism>
<keyword evidence="3" id="KW-1185">Reference proteome</keyword>
<dbReference type="Proteomes" id="UP001165302">
    <property type="component" value="Unassembled WGS sequence"/>
</dbReference>
<accession>A0ABS7Z434</accession>
<protein>
    <submittedName>
        <fullName evidence="2">DUF4296 domain-containing protein</fullName>
    </submittedName>
</protein>
<name>A0ABS7Z434_9SPHI</name>
<dbReference type="EMBL" id="JADEYP010000010">
    <property type="protein sequence ID" value="MCA5004935.1"/>
    <property type="molecule type" value="Genomic_DNA"/>
</dbReference>
<dbReference type="Pfam" id="PF14129">
    <property type="entry name" value="DUF4296"/>
    <property type="match status" value="1"/>
</dbReference>
<reference evidence="2" key="1">
    <citation type="submission" date="2020-10" db="EMBL/GenBank/DDBJ databases">
        <authorList>
            <person name="Lu T."/>
            <person name="Wang Q."/>
            <person name="Han X."/>
        </authorList>
    </citation>
    <scope>NUCLEOTIDE SEQUENCE</scope>
    <source>
        <strain evidence="2">WQ 366</strain>
    </source>
</reference>
<proteinExistence type="predicted"/>
<dbReference type="PROSITE" id="PS51257">
    <property type="entry name" value="PROKAR_LIPOPROTEIN"/>
    <property type="match status" value="1"/>
</dbReference>
<feature type="domain" description="DUF4296" evidence="1">
    <location>
        <begin position="23"/>
        <end position="101"/>
    </location>
</feature>
<gene>
    <name evidence="2" type="ORF">IPZ78_07175</name>
</gene>
<evidence type="ECO:0000259" key="1">
    <source>
        <dbReference type="Pfam" id="PF14129"/>
    </source>
</evidence>
<dbReference type="InterPro" id="IPR025381">
    <property type="entry name" value="DUF4296"/>
</dbReference>
<evidence type="ECO:0000313" key="2">
    <source>
        <dbReference type="EMBL" id="MCA5004935.1"/>
    </source>
</evidence>
<comment type="caution">
    <text evidence="2">The sequence shown here is derived from an EMBL/GenBank/DDBJ whole genome shotgun (WGS) entry which is preliminary data.</text>
</comment>